<dbReference type="AlphaFoldDB" id="E2BNW8"/>
<dbReference type="OrthoDB" id="442921at2759"/>
<organism evidence="5">
    <name type="scientific">Harpegnathos saltator</name>
    <name type="common">Jerdon's jumping ant</name>
    <dbReference type="NCBI Taxonomy" id="610380"/>
    <lineage>
        <taxon>Eukaryota</taxon>
        <taxon>Metazoa</taxon>
        <taxon>Ecdysozoa</taxon>
        <taxon>Arthropoda</taxon>
        <taxon>Hexapoda</taxon>
        <taxon>Insecta</taxon>
        <taxon>Pterygota</taxon>
        <taxon>Neoptera</taxon>
        <taxon>Endopterygota</taxon>
        <taxon>Hymenoptera</taxon>
        <taxon>Apocrita</taxon>
        <taxon>Aculeata</taxon>
        <taxon>Formicoidea</taxon>
        <taxon>Formicidae</taxon>
        <taxon>Ponerinae</taxon>
        <taxon>Ponerini</taxon>
        <taxon>Harpegnathos</taxon>
    </lineage>
</organism>
<proteinExistence type="predicted"/>
<dbReference type="GO" id="GO:0045944">
    <property type="term" value="P:positive regulation of transcription by RNA polymerase II"/>
    <property type="evidence" value="ECO:0007669"/>
    <property type="project" value="TreeGrafter"/>
</dbReference>
<keyword evidence="5" id="KW-1185">Reference proteome</keyword>
<name>E2BNW8_HARSA</name>
<evidence type="ECO:0000313" key="5">
    <source>
        <dbReference type="Proteomes" id="UP000008237"/>
    </source>
</evidence>
<keyword evidence="2" id="KW-0539">Nucleus</keyword>
<gene>
    <name evidence="4" type="ORF">EAI_00847</name>
</gene>
<sequence>MEIEVKLEPSFINNLDCTEIEIVPDIVFEENFNSVSESSKNDIVALSSDDDACNEDDNYEINIKVLWRSVRLDRLNMRRHDSFLKIFQHYADLEKVSVNEILIMKNDKIISRIDTPALLNLSVIDILDGGIVNPGMNELPDKNKKDDEEDICSIKVQTGNKKESLTIPLKKNQQFRTLFSYCAVQFGEEESNLKFYFDGEQIGLSDTPESLDMEGEACIDLRISSA</sequence>
<dbReference type="GO" id="GO:0005634">
    <property type="term" value="C:nucleus"/>
    <property type="evidence" value="ECO:0007669"/>
    <property type="project" value="UniProtKB-SubCell"/>
</dbReference>
<reference evidence="4 5" key="1">
    <citation type="journal article" date="2010" name="Science">
        <title>Genomic comparison of the ants Camponotus floridanus and Harpegnathos saltator.</title>
        <authorList>
            <person name="Bonasio R."/>
            <person name="Zhang G."/>
            <person name="Ye C."/>
            <person name="Mutti N.S."/>
            <person name="Fang X."/>
            <person name="Qin N."/>
            <person name="Donahue G."/>
            <person name="Yang P."/>
            <person name="Li Q."/>
            <person name="Li C."/>
            <person name="Zhang P."/>
            <person name="Huang Z."/>
            <person name="Berger S.L."/>
            <person name="Reinberg D."/>
            <person name="Wang J."/>
            <person name="Liebig J."/>
        </authorList>
    </citation>
    <scope>NUCLEOTIDE SEQUENCE [LARGE SCALE GENOMIC DNA]</scope>
    <source>
        <strain evidence="4 5">R22 G/1</strain>
    </source>
</reference>
<dbReference type="SUPFAM" id="SSF54236">
    <property type="entry name" value="Ubiquitin-like"/>
    <property type="match status" value="2"/>
</dbReference>
<evidence type="ECO:0000256" key="2">
    <source>
        <dbReference type="ARBA" id="ARBA00023242"/>
    </source>
</evidence>
<dbReference type="CDD" id="cd01763">
    <property type="entry name" value="Ubl_SUMO_like"/>
    <property type="match status" value="1"/>
</dbReference>
<dbReference type="STRING" id="610380.E2BNW8"/>
<dbReference type="FunCoup" id="E2BNW8">
    <property type="interactions" value="43"/>
</dbReference>
<dbReference type="EMBL" id="GL449511">
    <property type="protein sequence ID" value="EFN82560.1"/>
    <property type="molecule type" value="Genomic_DNA"/>
</dbReference>
<dbReference type="PANTHER" id="PTHR47187">
    <property type="entry name" value="NFATC2-INTERACTING PROTEIN"/>
    <property type="match status" value="1"/>
</dbReference>
<protein>
    <submittedName>
        <fullName evidence="4">NFATC2-interacting protein</fullName>
    </submittedName>
</protein>
<dbReference type="Proteomes" id="UP000008237">
    <property type="component" value="Unassembled WGS sequence"/>
</dbReference>
<comment type="subcellular location">
    <subcellularLocation>
        <location evidence="1">Nucleus</location>
    </subcellularLocation>
</comment>
<accession>E2BNW8</accession>
<dbReference type="InParanoid" id="E2BNW8"/>
<dbReference type="PANTHER" id="PTHR47187:SF1">
    <property type="entry name" value="NFATC2-INTERACTING PROTEIN"/>
    <property type="match status" value="1"/>
</dbReference>
<evidence type="ECO:0000256" key="1">
    <source>
        <dbReference type="ARBA" id="ARBA00004123"/>
    </source>
</evidence>
<feature type="domain" description="Rad60/SUMO-like" evidence="3">
    <location>
        <begin position="154"/>
        <end position="223"/>
    </location>
</feature>
<dbReference type="Gene3D" id="3.10.20.90">
    <property type="entry name" value="Phosphatidylinositol 3-kinase Catalytic Subunit, Chain A, domain 1"/>
    <property type="match status" value="2"/>
</dbReference>
<evidence type="ECO:0000259" key="3">
    <source>
        <dbReference type="Pfam" id="PF11976"/>
    </source>
</evidence>
<dbReference type="InterPro" id="IPR022617">
    <property type="entry name" value="Rad60/SUMO-like_dom"/>
</dbReference>
<evidence type="ECO:0000313" key="4">
    <source>
        <dbReference type="EMBL" id="EFN82560.1"/>
    </source>
</evidence>
<dbReference type="InterPro" id="IPR029071">
    <property type="entry name" value="Ubiquitin-like_domsf"/>
</dbReference>
<dbReference type="InterPro" id="IPR052324">
    <property type="entry name" value="NFATC2-Int_DNA_Repair"/>
</dbReference>
<dbReference type="OMA" id="FANCARQ"/>
<dbReference type="Pfam" id="PF11976">
    <property type="entry name" value="Rad60-SLD"/>
    <property type="match status" value="1"/>
</dbReference>